<comment type="similarity">
    <text evidence="1">Belongs to the peptidase C48 family.</text>
</comment>
<dbReference type="SUPFAM" id="SSF54001">
    <property type="entry name" value="Cysteine proteinases"/>
    <property type="match status" value="1"/>
</dbReference>
<feature type="domain" description="Ubiquitin-like protease family profile" evidence="6">
    <location>
        <begin position="490"/>
        <end position="672"/>
    </location>
</feature>
<organism evidence="7 8">
    <name type="scientific">Lachnellula suecica</name>
    <dbReference type="NCBI Taxonomy" id="602035"/>
    <lineage>
        <taxon>Eukaryota</taxon>
        <taxon>Fungi</taxon>
        <taxon>Dikarya</taxon>
        <taxon>Ascomycota</taxon>
        <taxon>Pezizomycotina</taxon>
        <taxon>Leotiomycetes</taxon>
        <taxon>Helotiales</taxon>
        <taxon>Lachnaceae</taxon>
        <taxon>Lachnellula</taxon>
    </lineage>
</organism>
<name>A0A8T9CJS5_9HELO</name>
<dbReference type="InterPro" id="IPR038765">
    <property type="entry name" value="Papain-like_cys_pep_sf"/>
</dbReference>
<evidence type="ECO:0000256" key="3">
    <source>
        <dbReference type="ARBA" id="ARBA00022801"/>
    </source>
</evidence>
<dbReference type="GO" id="GO:0006508">
    <property type="term" value="P:proteolysis"/>
    <property type="evidence" value="ECO:0007669"/>
    <property type="project" value="UniProtKB-KW"/>
</dbReference>
<accession>A0A8T9CJS5</accession>
<sequence length="720" mass="79673">MAPFSSGTTSTVVTAPPRPLRETIISTEPRQWPQPELSIGTRCGSMDVLGRWKCWEIKEKSPAYRVWKLVSKAIIDLLEDQFEHLDAKGKDFMFEMFMIGRRASTSKPTILFSCENKTPRQRAIHLVEKSAVLAPHPGVLMAQCSRLPRLYAGNDATSLAPPGVYVNGPLSMSVVVISDFGESRKATLGGVLLIDGQFFGLTANHAFLSAQIVDMDPAPDLEFEFFDSSAFSHDFDEDESVLMTSHGSISSNESSPSQLSESIPVKTSRDDGLDGTQGEVDTWRSALATGLSQQNTKGHTFRRIGSLYEVTRDTLDWALVKIEDADFIAILRSGTLECLNHNALRLGYVDLFPLMIVDKPSDIDVLISGIPLSEGTLSAVAAFQKLQGYSEGDCGSWVIGQQRDKFYGHLVSGRQNTGIGYIVPAFQVIQEIQLLFGPEKGISMFSFYPDPHQKEFPNITQSEEQSLSLAFAGLTLSEDPGKSKQPLQTSYLTYHNVRLQEPDIDWLERDWVSEGIIAFYEEYLERGADYQRASAAAVVNIVLLRPSIVMALLHSLRMAHETENTTHKTAGILPNLSRTTHIFIPLPNSHSGNMAHRDSHWSLLLVSVIDSKAFHYDSWIPRNEKNAHLVLRGLEGILGKTIRYVGLGPKHSPQLEYSSDSGIYVCIAMHHLLINRLLDTKCTQEVSMSMGGSAIDAWGAREDLLAIIEGLRKGKMEAGT</sequence>
<proteinExistence type="inferred from homology"/>
<evidence type="ECO:0000256" key="1">
    <source>
        <dbReference type="ARBA" id="ARBA00005234"/>
    </source>
</evidence>
<evidence type="ECO:0000256" key="2">
    <source>
        <dbReference type="ARBA" id="ARBA00022670"/>
    </source>
</evidence>
<evidence type="ECO:0000313" key="8">
    <source>
        <dbReference type="Proteomes" id="UP000469558"/>
    </source>
</evidence>
<feature type="region of interest" description="Disordered" evidence="5">
    <location>
        <begin position="244"/>
        <end position="276"/>
    </location>
</feature>
<evidence type="ECO:0000256" key="5">
    <source>
        <dbReference type="SAM" id="MobiDB-lite"/>
    </source>
</evidence>
<dbReference type="PANTHER" id="PTHR46468:SF1">
    <property type="entry name" value="SENTRIN-SPECIFIC PROTEASE 8"/>
    <property type="match status" value="1"/>
</dbReference>
<dbReference type="GO" id="GO:0019784">
    <property type="term" value="F:deNEDDylase activity"/>
    <property type="evidence" value="ECO:0007669"/>
    <property type="project" value="InterPro"/>
</dbReference>
<dbReference type="AlphaFoldDB" id="A0A8T9CJS5"/>
<keyword evidence="8" id="KW-1185">Reference proteome</keyword>
<dbReference type="PANTHER" id="PTHR46468">
    <property type="entry name" value="SENTRIN-SPECIFIC PROTEASE 8"/>
    <property type="match status" value="1"/>
</dbReference>
<keyword evidence="4" id="KW-0788">Thiol protease</keyword>
<reference evidence="7 8" key="1">
    <citation type="submission" date="2018-05" db="EMBL/GenBank/DDBJ databases">
        <title>Genome sequencing and assembly of the regulated plant pathogen Lachnellula willkommii and related sister species for the development of diagnostic species identification markers.</title>
        <authorList>
            <person name="Giroux E."/>
            <person name="Bilodeau G."/>
        </authorList>
    </citation>
    <scope>NUCLEOTIDE SEQUENCE [LARGE SCALE GENOMIC DNA]</scope>
    <source>
        <strain evidence="7 8">CBS 268.59</strain>
    </source>
</reference>
<dbReference type="Pfam" id="PF02902">
    <property type="entry name" value="Peptidase_C48"/>
    <property type="match status" value="1"/>
</dbReference>
<evidence type="ECO:0000313" key="7">
    <source>
        <dbReference type="EMBL" id="TVY85456.1"/>
    </source>
</evidence>
<evidence type="ECO:0000256" key="4">
    <source>
        <dbReference type="ARBA" id="ARBA00022807"/>
    </source>
</evidence>
<comment type="caution">
    <text evidence="7">The sequence shown here is derived from an EMBL/GenBank/DDBJ whole genome shotgun (WGS) entry which is preliminary data.</text>
</comment>
<dbReference type="Gene3D" id="3.40.395.10">
    <property type="entry name" value="Adenoviral Proteinase, Chain A"/>
    <property type="match status" value="1"/>
</dbReference>
<keyword evidence="2 7" id="KW-0645">Protease</keyword>
<evidence type="ECO:0000259" key="6">
    <source>
        <dbReference type="PROSITE" id="PS50600"/>
    </source>
</evidence>
<keyword evidence="3" id="KW-0378">Hydrolase</keyword>
<dbReference type="GO" id="GO:0008234">
    <property type="term" value="F:cysteine-type peptidase activity"/>
    <property type="evidence" value="ECO:0007669"/>
    <property type="project" value="UniProtKB-KW"/>
</dbReference>
<dbReference type="EMBL" id="QGMK01000007">
    <property type="protein sequence ID" value="TVY85456.1"/>
    <property type="molecule type" value="Genomic_DNA"/>
</dbReference>
<dbReference type="InterPro" id="IPR003653">
    <property type="entry name" value="Peptidase_C48_C"/>
</dbReference>
<dbReference type="Proteomes" id="UP000469558">
    <property type="component" value="Unassembled WGS sequence"/>
</dbReference>
<gene>
    <name evidence="7" type="primary">nep2_0</name>
    <name evidence="7" type="ORF">LSUE1_G000133</name>
</gene>
<protein>
    <submittedName>
        <fullName evidence="7">NEDD8-specific protease</fullName>
    </submittedName>
</protein>
<feature type="compositionally biased region" description="Low complexity" evidence="5">
    <location>
        <begin position="245"/>
        <end position="262"/>
    </location>
</feature>
<dbReference type="InterPro" id="IPR044613">
    <property type="entry name" value="Nep1/2-like"/>
</dbReference>
<dbReference type="PROSITE" id="PS50600">
    <property type="entry name" value="ULP_PROTEASE"/>
    <property type="match status" value="1"/>
</dbReference>
<dbReference type="OrthoDB" id="409136at2759"/>
<dbReference type="GO" id="GO:0000338">
    <property type="term" value="P:protein deneddylation"/>
    <property type="evidence" value="ECO:0007669"/>
    <property type="project" value="TreeGrafter"/>
</dbReference>